<evidence type="ECO:0000313" key="6">
    <source>
        <dbReference type="Proteomes" id="UP000509241"/>
    </source>
</evidence>
<dbReference type="KEGG" id="haly:HYG82_00045"/>
<dbReference type="Pfam" id="PF00496">
    <property type="entry name" value="SBP_bac_5"/>
    <property type="match status" value="1"/>
</dbReference>
<keyword evidence="6" id="KW-1185">Reference proteome</keyword>
<reference evidence="5 6" key="1">
    <citation type="submission" date="2020-07" db="EMBL/GenBank/DDBJ databases">
        <authorList>
            <person name="Cui H."/>
        </authorList>
    </citation>
    <scope>NUCLEOTIDE SEQUENCE [LARGE SCALE GENOMIC DNA]</scope>
    <source>
        <strain evidence="5 6">YPL8</strain>
    </source>
</reference>
<feature type="domain" description="Solute-binding protein family 5" evidence="4">
    <location>
        <begin position="243"/>
        <end position="560"/>
    </location>
</feature>
<dbReference type="OrthoDB" id="194307at2157"/>
<dbReference type="PANTHER" id="PTHR30290:SF9">
    <property type="entry name" value="OLIGOPEPTIDE-BINDING PROTEIN APPA"/>
    <property type="match status" value="1"/>
</dbReference>
<dbReference type="AlphaFoldDB" id="A0A7D5KFU5"/>
<dbReference type="Proteomes" id="UP000509241">
    <property type="component" value="Chromosome"/>
</dbReference>
<dbReference type="InterPro" id="IPR039424">
    <property type="entry name" value="SBP_5"/>
</dbReference>
<evidence type="ECO:0000259" key="4">
    <source>
        <dbReference type="Pfam" id="PF00496"/>
    </source>
</evidence>
<accession>A0A7D5KFU5</accession>
<proteinExistence type="inferred from homology"/>
<sequence length="568" mass="63451">MLAATTGVTVSTSGCVNRLRDLVTRNNIKQLSLTITTLPADSDRESIRIANELERIFKTVGIDVSFDVRSGIDFLQTVLYDHDFDVCIGRHPGGTDPDFLYQALHSLYADESGWQNPFGFTNLTVDAFLEKQRTAEGADRREAVTDALETIATVQPFVPICIPEEHRMVRSDRFDGWDEGHLATRRGYLGLEPAESVETLRAINTDARPTDNLNPLAISHRGRGTFTELLYDSLATDDPDGDVQPWLAESWEWDGRTADVHLRDWCEFHDGETISATDVEFTYQFLKDMSLGNHEVETPAPRYRGQVEAIETVEVRGPTRLEITVDTSPEVGERAFLVPILPAHVWQERAADPNGPVGVSLAQGTTKAVVTNNVPPIGSGPYQFASRTEGDQLTFERYDSHFTRRAGVDLPEPTVDELTVQITPSSKTAIRAVENDVADVTSTSLESNVIDTIHDSSDSQLLESPSWTFYFLGFNARKAPFSNPRFRRVLARLIDKEWLVEKVFYGNARPVATPVTEQWVPKSLEWQGDDPETPFLGTDGEVNVSAARAAFEAAGFRYDEQERLRVRQ</sequence>
<keyword evidence="3" id="KW-0732">Signal</keyword>
<dbReference type="CDD" id="cd00995">
    <property type="entry name" value="PBP2_NikA_DppA_OppA_like"/>
    <property type="match status" value="1"/>
</dbReference>
<organism evidence="5 6">
    <name type="scientific">Natrinema halophilum</name>
    <dbReference type="NCBI Taxonomy" id="1699371"/>
    <lineage>
        <taxon>Archaea</taxon>
        <taxon>Methanobacteriati</taxon>
        <taxon>Methanobacteriota</taxon>
        <taxon>Stenosarchaea group</taxon>
        <taxon>Halobacteria</taxon>
        <taxon>Halobacteriales</taxon>
        <taxon>Natrialbaceae</taxon>
        <taxon>Natrinema</taxon>
    </lineage>
</organism>
<dbReference type="InterPro" id="IPR000914">
    <property type="entry name" value="SBP_5_dom"/>
</dbReference>
<evidence type="ECO:0000256" key="1">
    <source>
        <dbReference type="ARBA" id="ARBA00005695"/>
    </source>
</evidence>
<dbReference type="Gene3D" id="3.10.105.10">
    <property type="entry name" value="Dipeptide-binding Protein, Domain 3"/>
    <property type="match status" value="2"/>
</dbReference>
<dbReference type="GO" id="GO:0015833">
    <property type="term" value="P:peptide transport"/>
    <property type="evidence" value="ECO:0007669"/>
    <property type="project" value="TreeGrafter"/>
</dbReference>
<gene>
    <name evidence="5" type="ORF">HYG82_00045</name>
</gene>
<dbReference type="Gene3D" id="3.40.190.10">
    <property type="entry name" value="Periplasmic binding protein-like II"/>
    <property type="match status" value="1"/>
</dbReference>
<dbReference type="SUPFAM" id="SSF53850">
    <property type="entry name" value="Periplasmic binding protein-like II"/>
    <property type="match status" value="2"/>
</dbReference>
<name>A0A7D5KFU5_9EURY</name>
<dbReference type="EMBL" id="CP058601">
    <property type="protein sequence ID" value="QLG51101.1"/>
    <property type="molecule type" value="Genomic_DNA"/>
</dbReference>
<protein>
    <submittedName>
        <fullName evidence="5">ABC transporter substrate-binding protein</fullName>
    </submittedName>
</protein>
<evidence type="ECO:0000313" key="5">
    <source>
        <dbReference type="EMBL" id="QLG51101.1"/>
    </source>
</evidence>
<comment type="similarity">
    <text evidence="1">Belongs to the bacterial solute-binding protein 5 family.</text>
</comment>
<dbReference type="PANTHER" id="PTHR30290">
    <property type="entry name" value="PERIPLASMIC BINDING COMPONENT OF ABC TRANSPORTER"/>
    <property type="match status" value="1"/>
</dbReference>
<keyword evidence="2" id="KW-0813">Transport</keyword>
<evidence type="ECO:0000256" key="3">
    <source>
        <dbReference type="ARBA" id="ARBA00022729"/>
    </source>
</evidence>
<evidence type="ECO:0000256" key="2">
    <source>
        <dbReference type="ARBA" id="ARBA00022448"/>
    </source>
</evidence>
<dbReference type="GO" id="GO:1904680">
    <property type="term" value="F:peptide transmembrane transporter activity"/>
    <property type="evidence" value="ECO:0007669"/>
    <property type="project" value="TreeGrafter"/>
</dbReference>